<feature type="DNA-binding region" description="H-T-H motif" evidence="5">
    <location>
        <begin position="31"/>
        <end position="50"/>
    </location>
</feature>
<evidence type="ECO:0000313" key="7">
    <source>
        <dbReference type="EMBL" id="XAN07559.1"/>
    </source>
</evidence>
<keyword evidence="2" id="KW-0805">Transcription regulation</keyword>
<dbReference type="RefSeq" id="WP_425309023.1">
    <property type="nucleotide sequence ID" value="NZ_CP154795.1"/>
</dbReference>
<dbReference type="InterPro" id="IPR036271">
    <property type="entry name" value="Tet_transcr_reg_TetR-rel_C_sf"/>
</dbReference>
<evidence type="ECO:0000256" key="1">
    <source>
        <dbReference type="ARBA" id="ARBA00022491"/>
    </source>
</evidence>
<dbReference type="InterPro" id="IPR050109">
    <property type="entry name" value="HTH-type_TetR-like_transc_reg"/>
</dbReference>
<dbReference type="Pfam" id="PF00440">
    <property type="entry name" value="TetR_N"/>
    <property type="match status" value="1"/>
</dbReference>
<reference evidence="7 8" key="1">
    <citation type="submission" date="2024-04" db="EMBL/GenBank/DDBJ databases">
        <title>Isolation of an actinomycete strain from pig manure.</title>
        <authorList>
            <person name="Gong T."/>
            <person name="Yu Z."/>
            <person name="An M."/>
            <person name="Wei C."/>
            <person name="Yang W."/>
            <person name="Liu L."/>
        </authorList>
    </citation>
    <scope>NUCLEOTIDE SEQUENCE [LARGE SCALE GENOMIC DNA]</scope>
    <source>
        <strain evidence="7 8">ZF39</strain>
    </source>
</reference>
<dbReference type="PANTHER" id="PTHR30055:SF234">
    <property type="entry name" value="HTH-TYPE TRANSCRIPTIONAL REGULATOR BETI"/>
    <property type="match status" value="1"/>
</dbReference>
<gene>
    <name evidence="7" type="ORF">AADG42_09710</name>
</gene>
<dbReference type="InterPro" id="IPR009057">
    <property type="entry name" value="Homeodomain-like_sf"/>
</dbReference>
<sequence length="191" mass="20011">MPRVVDHTGRHGAIAQAVWALIARGGIETVTLRAVAAEAGMSLGQVQHYVDNKADLIRRACAAMIERAEATYRRDAPEADPLGSVRTILVHPFARTASAQAGVRVWLGFIAKSVDDAGIAELINEAKAGTEDEIARLLEAASADPSLARTLVALSDGLAERTLTGAITPLEAESAIDRALQLLCAAARPGA</sequence>
<dbReference type="PANTHER" id="PTHR30055">
    <property type="entry name" value="HTH-TYPE TRANSCRIPTIONAL REGULATOR RUTR"/>
    <property type="match status" value="1"/>
</dbReference>
<evidence type="ECO:0000256" key="3">
    <source>
        <dbReference type="ARBA" id="ARBA00023125"/>
    </source>
</evidence>
<evidence type="ECO:0000313" key="8">
    <source>
        <dbReference type="Proteomes" id="UP001442841"/>
    </source>
</evidence>
<keyword evidence="3 5" id="KW-0238">DNA-binding</keyword>
<name>A0ABZ3FNE8_9ACTN</name>
<dbReference type="Gene3D" id="1.10.357.10">
    <property type="entry name" value="Tetracycline Repressor, domain 2"/>
    <property type="match status" value="1"/>
</dbReference>
<dbReference type="SUPFAM" id="SSF46689">
    <property type="entry name" value="Homeodomain-like"/>
    <property type="match status" value="1"/>
</dbReference>
<dbReference type="Pfam" id="PF13977">
    <property type="entry name" value="TetR_C_6"/>
    <property type="match status" value="1"/>
</dbReference>
<keyword evidence="8" id="KW-1185">Reference proteome</keyword>
<evidence type="ECO:0000256" key="2">
    <source>
        <dbReference type="ARBA" id="ARBA00023015"/>
    </source>
</evidence>
<proteinExistence type="predicted"/>
<keyword evidence="1" id="KW-0678">Repressor</keyword>
<evidence type="ECO:0000259" key="6">
    <source>
        <dbReference type="PROSITE" id="PS50977"/>
    </source>
</evidence>
<dbReference type="SUPFAM" id="SSF48498">
    <property type="entry name" value="Tetracyclin repressor-like, C-terminal domain"/>
    <property type="match status" value="1"/>
</dbReference>
<evidence type="ECO:0000256" key="4">
    <source>
        <dbReference type="ARBA" id="ARBA00023163"/>
    </source>
</evidence>
<evidence type="ECO:0000256" key="5">
    <source>
        <dbReference type="PROSITE-ProRule" id="PRU00335"/>
    </source>
</evidence>
<organism evidence="7 8">
    <name type="scientific">Ammonicoccus fulvus</name>
    <dbReference type="NCBI Taxonomy" id="3138240"/>
    <lineage>
        <taxon>Bacteria</taxon>
        <taxon>Bacillati</taxon>
        <taxon>Actinomycetota</taxon>
        <taxon>Actinomycetes</taxon>
        <taxon>Propionibacteriales</taxon>
        <taxon>Propionibacteriaceae</taxon>
        <taxon>Ammonicoccus</taxon>
    </lineage>
</organism>
<protein>
    <submittedName>
        <fullName evidence="7">TetR family transcriptional regulator C-terminal domain-containing protein</fullName>
    </submittedName>
</protein>
<dbReference type="InterPro" id="IPR001647">
    <property type="entry name" value="HTH_TetR"/>
</dbReference>
<accession>A0ABZ3FNE8</accession>
<dbReference type="InterPro" id="IPR039538">
    <property type="entry name" value="BetI_C"/>
</dbReference>
<dbReference type="EMBL" id="CP154795">
    <property type="protein sequence ID" value="XAN07559.1"/>
    <property type="molecule type" value="Genomic_DNA"/>
</dbReference>
<feature type="domain" description="HTH tetR-type" evidence="6">
    <location>
        <begin position="8"/>
        <end position="68"/>
    </location>
</feature>
<dbReference type="Proteomes" id="UP001442841">
    <property type="component" value="Chromosome"/>
</dbReference>
<keyword evidence="4" id="KW-0804">Transcription</keyword>
<dbReference type="PROSITE" id="PS50977">
    <property type="entry name" value="HTH_TETR_2"/>
    <property type="match status" value="1"/>
</dbReference>